<feature type="transmembrane region" description="Helical" evidence="9">
    <location>
        <begin position="454"/>
        <end position="473"/>
    </location>
</feature>
<evidence type="ECO:0000256" key="3">
    <source>
        <dbReference type="ARBA" id="ARBA00022676"/>
    </source>
</evidence>
<dbReference type="GO" id="GO:0009103">
    <property type="term" value="P:lipopolysaccharide biosynthetic process"/>
    <property type="evidence" value="ECO:0007669"/>
    <property type="project" value="UniProtKB-KW"/>
</dbReference>
<dbReference type="EMBL" id="JACHIN010000006">
    <property type="protein sequence ID" value="MBB5079231.1"/>
    <property type="molecule type" value="Genomic_DNA"/>
</dbReference>
<evidence type="ECO:0000259" key="11">
    <source>
        <dbReference type="Pfam" id="PF13231"/>
    </source>
</evidence>
<dbReference type="RefSeq" id="WP_221340730.1">
    <property type="nucleotide sequence ID" value="NZ_JACHIN010000006.1"/>
</dbReference>
<feature type="domain" description="Glycosyltransferase RgtA/B/C/D-like" evidence="11">
    <location>
        <begin position="328"/>
        <end position="473"/>
    </location>
</feature>
<dbReference type="PANTHER" id="PTHR48090:SF3">
    <property type="entry name" value="UNDECAPRENYL-PHOSPHATE 4-DEOXY-4-FORMAMIDO-L-ARABINOSE TRANSFERASE"/>
    <property type="match status" value="1"/>
</dbReference>
<protein>
    <recommendedName>
        <fullName evidence="14">Glycosyltransferase family 2 protein</fullName>
    </recommendedName>
</protein>
<feature type="transmembrane region" description="Helical" evidence="9">
    <location>
        <begin position="356"/>
        <end position="374"/>
    </location>
</feature>
<dbReference type="CDD" id="cd04179">
    <property type="entry name" value="DPM_DPG-synthase_like"/>
    <property type="match status" value="1"/>
</dbReference>
<evidence type="ECO:0000256" key="4">
    <source>
        <dbReference type="ARBA" id="ARBA00022679"/>
    </source>
</evidence>
<keyword evidence="2" id="KW-1003">Cell membrane</keyword>
<keyword evidence="4" id="KW-0808">Transferase</keyword>
<dbReference type="GO" id="GO:0099621">
    <property type="term" value="F:undecaprenyl-phosphate 4-deoxy-4-formamido-L-arabinose transferase activity"/>
    <property type="evidence" value="ECO:0007669"/>
    <property type="project" value="TreeGrafter"/>
</dbReference>
<dbReference type="InterPro" id="IPR001173">
    <property type="entry name" value="Glyco_trans_2-like"/>
</dbReference>
<dbReference type="Pfam" id="PF00535">
    <property type="entry name" value="Glycos_transf_2"/>
    <property type="match status" value="1"/>
</dbReference>
<evidence type="ECO:0000256" key="2">
    <source>
        <dbReference type="ARBA" id="ARBA00022475"/>
    </source>
</evidence>
<keyword evidence="3" id="KW-0328">Glycosyltransferase</keyword>
<evidence type="ECO:0000256" key="7">
    <source>
        <dbReference type="ARBA" id="ARBA00022989"/>
    </source>
</evidence>
<feature type="transmembrane region" description="Helical" evidence="9">
    <location>
        <begin position="250"/>
        <end position="271"/>
    </location>
</feature>
<evidence type="ECO:0000313" key="12">
    <source>
        <dbReference type="EMBL" id="MBB5079231.1"/>
    </source>
</evidence>
<feature type="transmembrane region" description="Helical" evidence="9">
    <location>
        <begin position="542"/>
        <end position="560"/>
    </location>
</feature>
<evidence type="ECO:0000313" key="13">
    <source>
        <dbReference type="Proteomes" id="UP000568380"/>
    </source>
</evidence>
<feature type="transmembrane region" description="Helical" evidence="9">
    <location>
        <begin position="620"/>
        <end position="642"/>
    </location>
</feature>
<evidence type="ECO:0000259" key="10">
    <source>
        <dbReference type="Pfam" id="PF00535"/>
    </source>
</evidence>
<evidence type="ECO:0000256" key="9">
    <source>
        <dbReference type="SAM" id="Phobius"/>
    </source>
</evidence>
<dbReference type="AlphaFoldDB" id="A0A7W8A432"/>
<dbReference type="Proteomes" id="UP000568380">
    <property type="component" value="Unassembled WGS sequence"/>
</dbReference>
<feature type="transmembrane region" description="Helical" evidence="9">
    <location>
        <begin position="424"/>
        <end position="442"/>
    </location>
</feature>
<name>A0A7W8A432_9ACTN</name>
<feature type="domain" description="Glycosyltransferase 2-like" evidence="10">
    <location>
        <begin position="5"/>
        <end position="169"/>
    </location>
</feature>
<reference evidence="12 13" key="1">
    <citation type="submission" date="2020-08" db="EMBL/GenBank/DDBJ databases">
        <title>Genomic Encyclopedia of Type Strains, Phase IV (KMG-IV): sequencing the most valuable type-strain genomes for metagenomic binning, comparative biology and taxonomic classification.</title>
        <authorList>
            <person name="Goeker M."/>
        </authorList>
    </citation>
    <scope>NUCLEOTIDE SEQUENCE [LARGE SCALE GENOMIC DNA]</scope>
    <source>
        <strain evidence="12 13">DSM 45385</strain>
    </source>
</reference>
<dbReference type="InterPro" id="IPR029044">
    <property type="entry name" value="Nucleotide-diphossugar_trans"/>
</dbReference>
<feature type="transmembrane region" description="Helical" evidence="9">
    <location>
        <begin position="322"/>
        <end position="344"/>
    </location>
</feature>
<evidence type="ECO:0000256" key="8">
    <source>
        <dbReference type="ARBA" id="ARBA00023136"/>
    </source>
</evidence>
<dbReference type="Pfam" id="PF13231">
    <property type="entry name" value="PMT_2"/>
    <property type="match status" value="1"/>
</dbReference>
<evidence type="ECO:0000256" key="6">
    <source>
        <dbReference type="ARBA" id="ARBA00022985"/>
    </source>
</evidence>
<evidence type="ECO:0008006" key="14">
    <source>
        <dbReference type="Google" id="ProtNLM"/>
    </source>
</evidence>
<accession>A0A7W8A432</accession>
<dbReference type="InterPro" id="IPR038731">
    <property type="entry name" value="RgtA/B/C-like"/>
</dbReference>
<keyword evidence="13" id="KW-1185">Reference proteome</keyword>
<evidence type="ECO:0000256" key="1">
    <source>
        <dbReference type="ARBA" id="ARBA00006739"/>
    </source>
</evidence>
<keyword evidence="5 9" id="KW-0812">Transmembrane</keyword>
<dbReference type="InterPro" id="IPR050256">
    <property type="entry name" value="Glycosyltransferase_2"/>
</dbReference>
<evidence type="ECO:0000256" key="5">
    <source>
        <dbReference type="ARBA" id="ARBA00022692"/>
    </source>
</evidence>
<dbReference type="Gene3D" id="3.90.550.10">
    <property type="entry name" value="Spore Coat Polysaccharide Biosynthesis Protein SpsA, Chain A"/>
    <property type="match status" value="1"/>
</dbReference>
<proteinExistence type="inferred from homology"/>
<dbReference type="SUPFAM" id="SSF53448">
    <property type="entry name" value="Nucleotide-diphospho-sugar transferases"/>
    <property type="match status" value="1"/>
</dbReference>
<dbReference type="PANTHER" id="PTHR48090">
    <property type="entry name" value="UNDECAPRENYL-PHOSPHATE 4-DEOXY-4-FORMAMIDO-L-ARABINOSE TRANSFERASE-RELATED"/>
    <property type="match status" value="1"/>
</dbReference>
<comment type="similarity">
    <text evidence="1">Belongs to the glycosyltransferase 2 family.</text>
</comment>
<gene>
    <name evidence="12" type="ORF">HNR40_004717</name>
</gene>
<comment type="caution">
    <text evidence="12">The sequence shown here is derived from an EMBL/GenBank/DDBJ whole genome shotgun (WGS) entry which is preliminary data.</text>
</comment>
<dbReference type="GO" id="GO:0005886">
    <property type="term" value="C:plasma membrane"/>
    <property type="evidence" value="ECO:0007669"/>
    <property type="project" value="TreeGrafter"/>
</dbReference>
<organism evidence="12 13">
    <name type="scientific">Nonomuraea endophytica</name>
    <dbReference type="NCBI Taxonomy" id="714136"/>
    <lineage>
        <taxon>Bacteria</taxon>
        <taxon>Bacillati</taxon>
        <taxon>Actinomycetota</taxon>
        <taxon>Actinomycetes</taxon>
        <taxon>Streptosporangiales</taxon>
        <taxon>Streptosporangiaceae</taxon>
        <taxon>Nonomuraea</taxon>
    </lineage>
</organism>
<keyword evidence="8 9" id="KW-0472">Membrane</keyword>
<sequence length="767" mass="84118">MSLAVVMPAYCEEGSLESTVVDFLTVLEGTDHQVIVVNDGSSDATGEVAERLAGRFPGRVLVVHHPANQGYGAAVRTGIQAALDSTDAELIFLTDSDGQFRARQLPWFVELAGAERADAVIGYRQRRADPPARRMFGWLWTRLCRALLRIRVRDMDCAYKLLDRRLLENVTLRGDAATISPELLAKIQARGARVVQRPVDHFPREHGHQTGLRPAVVLRSLVGLGRLWAGMFRHSPAGRAAQRLVRPRDVALAWLTVVAVVLSVAGGVYFADVPLSYPDAVSHLLISRRVLESPTPGFAQLGGVWLPFPHLVALPLVWVDSWYLSGLAGSLISMTAYVLTTRYLYGTARLLTHSRAAGLTAGGVFMLCPSALYLQSTPMTELPLLACLAAATYHLTRWCRTWAPRHLASAGVASLLATLTRYEAWFFVPTAAAVVIAITWTRSPRGSRLRRAEAHVIFYGLLACAGIAGWLAWNTVIFGDPFFFHRGEFSKPSLWVSGAEVTTGDWMMSALTYAYAVVGNMGPVLPVLGVAGLAVHLMRRRSPVPLALLVFAPFFVYALYGGQRPLHVEEVTGSLYNVRFGLVMLLPVALFTGGLAAEVRTLVTALRLRMARVPAARLRTLGHVFAGAVVVACAVTAAASGIDTRREAEAFRATGVERANSTAAQWLRTHYDGGRVLMASFGNETMTFDSHLPLSSILYEGSFRRWEPALRDPAASDVRWIHLRRTPGHQDPVWRALGESPELNRYTLVYEDAYRRIYRFSGIGSSA</sequence>
<keyword evidence="6" id="KW-0448">Lipopolysaccharide biosynthesis</keyword>
<feature type="transmembrane region" description="Helical" evidence="9">
    <location>
        <begin position="513"/>
        <end position="535"/>
    </location>
</feature>
<feature type="transmembrane region" description="Helical" evidence="9">
    <location>
        <begin position="580"/>
        <end position="599"/>
    </location>
</feature>
<keyword evidence="7 9" id="KW-1133">Transmembrane helix</keyword>